<dbReference type="InterPro" id="IPR002347">
    <property type="entry name" value="SDR_fam"/>
</dbReference>
<dbReference type="PANTHER" id="PTHR42760">
    <property type="entry name" value="SHORT-CHAIN DEHYDROGENASES/REDUCTASES FAMILY MEMBER"/>
    <property type="match status" value="1"/>
</dbReference>
<comment type="caution">
    <text evidence="2">The sequence shown here is derived from an EMBL/GenBank/DDBJ whole genome shotgun (WGS) entry which is preliminary data.</text>
</comment>
<gene>
    <name evidence="2" type="ORF">KXJ70_17300</name>
</gene>
<proteinExistence type="predicted"/>
<evidence type="ECO:0000313" key="2">
    <source>
        <dbReference type="EMBL" id="MBW2942558.1"/>
    </source>
</evidence>
<sequence>MNDRFLINKTAVVTGAGQGVGQGIAISLAERGATVALLGRSLEKLEISRSLIEHAGGKAITIAVDVKNAGELAAAIERVVNETGGIQILVNNAQEVPLGTLLAVAEEKIEAGWQSGPMATLRLMKLCYPYLRGDGVIINLASSVGMRWDMSGYGAYAAVKEAIRSISRAAACEWGAEGIRCNVILPHAMSPGLKTWTENRPQEAAEFIASIPLRRIGECKEDIGDFVSMLCSEHSRYVNGQTIALDGGQARVS</sequence>
<dbReference type="EMBL" id="JAHWDQ010000006">
    <property type="protein sequence ID" value="MBW2942558.1"/>
    <property type="molecule type" value="Genomic_DNA"/>
</dbReference>
<keyword evidence="3" id="KW-1185">Reference proteome</keyword>
<reference evidence="2" key="1">
    <citation type="submission" date="2021-07" db="EMBL/GenBank/DDBJ databases">
        <title>Zhongshania sp. CAU 1632 isolated from seawater.</title>
        <authorList>
            <person name="Kim W."/>
        </authorList>
    </citation>
    <scope>NUCLEOTIDE SEQUENCE</scope>
    <source>
        <strain evidence="2">CAU 1632</strain>
    </source>
</reference>
<dbReference type="CDD" id="cd05233">
    <property type="entry name" value="SDR_c"/>
    <property type="match status" value="1"/>
</dbReference>
<protein>
    <submittedName>
        <fullName evidence="2">SDR family oxidoreductase</fullName>
    </submittedName>
</protein>
<dbReference type="PANTHER" id="PTHR42760:SF133">
    <property type="entry name" value="3-OXOACYL-[ACYL-CARRIER-PROTEIN] REDUCTASE"/>
    <property type="match status" value="1"/>
</dbReference>
<accession>A0ABS6VW68</accession>
<organism evidence="2 3">
    <name type="scientific">Zhongshania aquimaris</name>
    <dbReference type="NCBI Taxonomy" id="2857107"/>
    <lineage>
        <taxon>Bacteria</taxon>
        <taxon>Pseudomonadati</taxon>
        <taxon>Pseudomonadota</taxon>
        <taxon>Gammaproteobacteria</taxon>
        <taxon>Cellvibrionales</taxon>
        <taxon>Spongiibacteraceae</taxon>
        <taxon>Zhongshania</taxon>
    </lineage>
</organism>
<dbReference type="Pfam" id="PF13561">
    <property type="entry name" value="adh_short_C2"/>
    <property type="match status" value="1"/>
</dbReference>
<dbReference type="RefSeq" id="WP_219044804.1">
    <property type="nucleotide sequence ID" value="NZ_JAHWDQ010000006.1"/>
</dbReference>
<dbReference type="Proteomes" id="UP001166291">
    <property type="component" value="Unassembled WGS sequence"/>
</dbReference>
<evidence type="ECO:0000256" key="1">
    <source>
        <dbReference type="ARBA" id="ARBA00023002"/>
    </source>
</evidence>
<name>A0ABS6VW68_9GAMM</name>
<evidence type="ECO:0000313" key="3">
    <source>
        <dbReference type="Proteomes" id="UP001166291"/>
    </source>
</evidence>
<keyword evidence="1" id="KW-0560">Oxidoreductase</keyword>